<organism evidence="1 2">
    <name type="scientific">Helianthus annuus</name>
    <name type="common">Common sunflower</name>
    <dbReference type="NCBI Taxonomy" id="4232"/>
    <lineage>
        <taxon>Eukaryota</taxon>
        <taxon>Viridiplantae</taxon>
        <taxon>Streptophyta</taxon>
        <taxon>Embryophyta</taxon>
        <taxon>Tracheophyta</taxon>
        <taxon>Spermatophyta</taxon>
        <taxon>Magnoliopsida</taxon>
        <taxon>eudicotyledons</taxon>
        <taxon>Gunneridae</taxon>
        <taxon>Pentapetalae</taxon>
        <taxon>asterids</taxon>
        <taxon>campanulids</taxon>
        <taxon>Asterales</taxon>
        <taxon>Asteraceae</taxon>
        <taxon>Asteroideae</taxon>
        <taxon>Heliantheae alliance</taxon>
        <taxon>Heliantheae</taxon>
        <taxon>Helianthus</taxon>
    </lineage>
</organism>
<dbReference type="InParanoid" id="A0A251T1M0"/>
<evidence type="ECO:0000313" key="1">
    <source>
        <dbReference type="EMBL" id="OTG04733.1"/>
    </source>
</evidence>
<dbReference type="Proteomes" id="UP000215914">
    <property type="component" value="Chromosome 12"/>
</dbReference>
<sequence>MFVKRKICGSQGSCQGGWKRGRLTGRMRGSKYETDVTGWILGASVVTRSRLQV</sequence>
<keyword evidence="2" id="KW-1185">Reference proteome</keyword>
<gene>
    <name evidence="1" type="ORF">HannXRQ_Chr12g0365661</name>
</gene>
<dbReference type="AlphaFoldDB" id="A0A251T1M0"/>
<evidence type="ECO:0000313" key="2">
    <source>
        <dbReference type="Proteomes" id="UP000215914"/>
    </source>
</evidence>
<protein>
    <submittedName>
        <fullName evidence="1">Uncharacterized protein</fullName>
    </submittedName>
</protein>
<accession>A0A251T1M0</accession>
<reference evidence="2" key="1">
    <citation type="journal article" date="2017" name="Nature">
        <title>The sunflower genome provides insights into oil metabolism, flowering and Asterid evolution.</title>
        <authorList>
            <person name="Badouin H."/>
            <person name="Gouzy J."/>
            <person name="Grassa C.J."/>
            <person name="Murat F."/>
            <person name="Staton S.E."/>
            <person name="Cottret L."/>
            <person name="Lelandais-Briere C."/>
            <person name="Owens G.L."/>
            <person name="Carrere S."/>
            <person name="Mayjonade B."/>
            <person name="Legrand L."/>
            <person name="Gill N."/>
            <person name="Kane N.C."/>
            <person name="Bowers J.E."/>
            <person name="Hubner S."/>
            <person name="Bellec A."/>
            <person name="Berard A."/>
            <person name="Berges H."/>
            <person name="Blanchet N."/>
            <person name="Boniface M.C."/>
            <person name="Brunel D."/>
            <person name="Catrice O."/>
            <person name="Chaidir N."/>
            <person name="Claudel C."/>
            <person name="Donnadieu C."/>
            <person name="Faraut T."/>
            <person name="Fievet G."/>
            <person name="Helmstetter N."/>
            <person name="King M."/>
            <person name="Knapp S.J."/>
            <person name="Lai Z."/>
            <person name="Le Paslier M.C."/>
            <person name="Lippi Y."/>
            <person name="Lorenzon L."/>
            <person name="Mandel J.R."/>
            <person name="Marage G."/>
            <person name="Marchand G."/>
            <person name="Marquand E."/>
            <person name="Bret-Mestries E."/>
            <person name="Morien E."/>
            <person name="Nambeesan S."/>
            <person name="Nguyen T."/>
            <person name="Pegot-Espagnet P."/>
            <person name="Pouilly N."/>
            <person name="Raftis F."/>
            <person name="Sallet E."/>
            <person name="Schiex T."/>
            <person name="Thomas J."/>
            <person name="Vandecasteele C."/>
            <person name="Vares D."/>
            <person name="Vear F."/>
            <person name="Vautrin S."/>
            <person name="Crespi M."/>
            <person name="Mangin B."/>
            <person name="Burke J.M."/>
            <person name="Salse J."/>
            <person name="Munos S."/>
            <person name="Vincourt P."/>
            <person name="Rieseberg L.H."/>
            <person name="Langlade N.B."/>
        </authorList>
    </citation>
    <scope>NUCLEOTIDE SEQUENCE [LARGE SCALE GENOMIC DNA]</scope>
    <source>
        <strain evidence="2">cv. SF193</strain>
    </source>
</reference>
<dbReference type="EMBL" id="CM007901">
    <property type="protein sequence ID" value="OTG04733.1"/>
    <property type="molecule type" value="Genomic_DNA"/>
</dbReference>
<proteinExistence type="predicted"/>
<name>A0A251T1M0_HELAN</name>